<comment type="similarity">
    <text evidence="1 2">Belongs to the peptidase S10 family.</text>
</comment>
<dbReference type="PRINTS" id="PR00724">
    <property type="entry name" value="CRBOXYPTASEC"/>
</dbReference>
<dbReference type="PROSITE" id="PS00131">
    <property type="entry name" value="CARBOXYPEPT_SER_SER"/>
    <property type="match status" value="1"/>
</dbReference>
<evidence type="ECO:0000256" key="2">
    <source>
        <dbReference type="RuleBase" id="RU361156"/>
    </source>
</evidence>
<dbReference type="PANTHER" id="PTHR11802:SF201">
    <property type="entry name" value="CARBOXYPEPTIDASE"/>
    <property type="match status" value="1"/>
</dbReference>
<feature type="signal peptide" evidence="2">
    <location>
        <begin position="1"/>
        <end position="20"/>
    </location>
</feature>
<dbReference type="InterPro" id="IPR033124">
    <property type="entry name" value="Ser_caboxypep_his_AS"/>
</dbReference>
<reference evidence="3" key="1">
    <citation type="submission" date="2021-01" db="EMBL/GenBank/DDBJ databases">
        <authorList>
            <person name="Corre E."/>
            <person name="Pelletier E."/>
            <person name="Niang G."/>
            <person name="Scheremetjew M."/>
            <person name="Finn R."/>
            <person name="Kale V."/>
            <person name="Holt S."/>
            <person name="Cochrane G."/>
            <person name="Meng A."/>
            <person name="Brown T."/>
            <person name="Cohen L."/>
        </authorList>
    </citation>
    <scope>NUCLEOTIDE SEQUENCE</scope>
    <source>
        <strain evidence="3">CCAP 1951/1</strain>
    </source>
</reference>
<keyword evidence="2" id="KW-0378">Hydrolase</keyword>
<accession>A0A7S1QVI0</accession>
<organism evidence="3">
    <name type="scientific">Neobodo designis</name>
    <name type="common">Flagellated protozoan</name>
    <name type="synonym">Bodo designis</name>
    <dbReference type="NCBI Taxonomy" id="312471"/>
    <lineage>
        <taxon>Eukaryota</taxon>
        <taxon>Discoba</taxon>
        <taxon>Euglenozoa</taxon>
        <taxon>Kinetoplastea</taxon>
        <taxon>Metakinetoplastina</taxon>
        <taxon>Neobodonida</taxon>
        <taxon>Neobodo</taxon>
    </lineage>
</organism>
<feature type="chain" id="PRO_5031594957" description="Carboxypeptidase" evidence="2">
    <location>
        <begin position="21"/>
        <end position="480"/>
    </location>
</feature>
<dbReference type="EMBL" id="HBGF01047917">
    <property type="protein sequence ID" value="CAD9149515.1"/>
    <property type="molecule type" value="Transcribed_RNA"/>
</dbReference>
<evidence type="ECO:0000313" key="3">
    <source>
        <dbReference type="EMBL" id="CAD9149515.1"/>
    </source>
</evidence>
<dbReference type="SUPFAM" id="SSF53474">
    <property type="entry name" value="alpha/beta-Hydrolases"/>
    <property type="match status" value="1"/>
</dbReference>
<dbReference type="GO" id="GO:0006508">
    <property type="term" value="P:proteolysis"/>
    <property type="evidence" value="ECO:0007669"/>
    <property type="project" value="UniProtKB-KW"/>
</dbReference>
<dbReference type="EC" id="3.4.16.-" evidence="2"/>
<dbReference type="AlphaFoldDB" id="A0A7S1QVI0"/>
<keyword evidence="2" id="KW-0121">Carboxypeptidase</keyword>
<gene>
    <name evidence="3" type="ORF">NDES1114_LOCUS32054</name>
</gene>
<keyword evidence="2" id="KW-0645">Protease</keyword>
<evidence type="ECO:0000256" key="1">
    <source>
        <dbReference type="ARBA" id="ARBA00009431"/>
    </source>
</evidence>
<dbReference type="PROSITE" id="PS00560">
    <property type="entry name" value="CARBOXYPEPT_SER_HIS"/>
    <property type="match status" value="1"/>
</dbReference>
<keyword evidence="2" id="KW-0732">Signal</keyword>
<dbReference type="InterPro" id="IPR029058">
    <property type="entry name" value="AB_hydrolase_fold"/>
</dbReference>
<dbReference type="Gene3D" id="3.40.50.1820">
    <property type="entry name" value="alpha/beta hydrolase"/>
    <property type="match status" value="1"/>
</dbReference>
<name>A0A7S1QVI0_NEODS</name>
<dbReference type="FunFam" id="3.40.50.12670:FF:000002">
    <property type="entry name" value="Carboxypeptidase"/>
    <property type="match status" value="1"/>
</dbReference>
<dbReference type="InterPro" id="IPR018202">
    <property type="entry name" value="Ser_caboxypep_ser_AS"/>
</dbReference>
<dbReference type="InterPro" id="IPR001563">
    <property type="entry name" value="Peptidase_S10"/>
</dbReference>
<dbReference type="Pfam" id="PF00450">
    <property type="entry name" value="Peptidase_S10"/>
    <property type="match status" value="1"/>
</dbReference>
<dbReference type="Gene3D" id="3.40.50.12670">
    <property type="match status" value="1"/>
</dbReference>
<protein>
    <recommendedName>
        <fullName evidence="2">Carboxypeptidase</fullName>
        <ecNumber evidence="2">3.4.16.-</ecNumber>
    </recommendedName>
</protein>
<dbReference type="PANTHER" id="PTHR11802">
    <property type="entry name" value="SERINE PROTEASE FAMILY S10 SERINE CARBOXYPEPTIDASE"/>
    <property type="match status" value="1"/>
</dbReference>
<dbReference type="GO" id="GO:0004185">
    <property type="term" value="F:serine-type carboxypeptidase activity"/>
    <property type="evidence" value="ECO:0007669"/>
    <property type="project" value="UniProtKB-UniRule"/>
</dbReference>
<proteinExistence type="inferred from homology"/>
<sequence>MRAVATLAFAALLLAAAAFGAEVTSLPGLNGPMPSKMYAGYMTVNATTGRQIYYQFYEAIDSPSTKPVSLWLTGGPGCSGLIAAFTEHGPYQMNFTANGAGIEVNPYSWINQMNMIYIESPVGVGFSNVPNETTYVTGDKQTADDTYAFLQGFYQEFPQFKPNDFWVTGESYGGHYVPEIVNRVLDGNEYANTTGDFKIPLKGWMVGNPWTDPEGEAWGVVQNWWDRAIIGRPDWDGINNYCDYKDITFWIINNASAGAMRTKEQKAAWWNTHLRQAQQELGQFKTHDSKKCFEALYKASDVEFNKVDIEGVYRDMCVPGVKQLQDQINPCAMTQLIEWLNRPDVRSAVHASLTVPEKWMPCNAPPQLTYSTYDTQQPVLYVYERAFRETDLKVLVYSGDNDAIVPYTGTRMWIHKLNRRIVNEHHQWFADTNGVQVGGWATQYDKFTFTTVRGAGHMVPYMKPHRALVMIEKFLANHTL</sequence>